<evidence type="ECO:0000259" key="1">
    <source>
        <dbReference type="PROSITE" id="PS50844"/>
    </source>
</evidence>
<dbReference type="InterPro" id="IPR020030">
    <property type="entry name" value="Pseudaminic_synth_PseI"/>
</dbReference>
<feature type="domain" description="AFP-like" evidence="1">
    <location>
        <begin position="287"/>
        <end position="345"/>
    </location>
</feature>
<reference evidence="2 3" key="1">
    <citation type="submission" date="2019-09" db="EMBL/GenBank/DDBJ databases">
        <title>Genome sequence of Clostridium sp. EA1.</title>
        <authorList>
            <person name="Poehlein A."/>
            <person name="Bengelsdorf F.R."/>
            <person name="Daniel R."/>
        </authorList>
    </citation>
    <scope>NUCLEOTIDE SEQUENCE [LARGE SCALE GENOMIC DNA]</scope>
    <source>
        <strain evidence="2 3">EA1</strain>
    </source>
</reference>
<dbReference type="SMART" id="SM00858">
    <property type="entry name" value="SAF"/>
    <property type="match status" value="1"/>
</dbReference>
<dbReference type="RefSeq" id="WP_066643777.1">
    <property type="nucleotide sequence ID" value="NZ_VWXL01000012.1"/>
</dbReference>
<organism evidence="2 3">
    <name type="scientific">Caproicibacter fermentans</name>
    <dbReference type="NCBI Taxonomy" id="2576756"/>
    <lineage>
        <taxon>Bacteria</taxon>
        <taxon>Bacillati</taxon>
        <taxon>Bacillota</taxon>
        <taxon>Clostridia</taxon>
        <taxon>Eubacteriales</taxon>
        <taxon>Acutalibacteraceae</taxon>
        <taxon>Caproicibacter</taxon>
    </lineage>
</organism>
<dbReference type="PANTHER" id="PTHR42966:SF2">
    <property type="entry name" value="PSEUDAMINIC ACID SYNTHASE"/>
    <property type="match status" value="1"/>
</dbReference>
<name>A0A6N8HVE6_9FIRM</name>
<evidence type="ECO:0000313" key="2">
    <source>
        <dbReference type="EMBL" id="MVB09692.1"/>
    </source>
</evidence>
<keyword evidence="3" id="KW-1185">Reference proteome</keyword>
<dbReference type="GO" id="GO:0047444">
    <property type="term" value="F:N-acylneuraminate-9-phosphate synthase activity"/>
    <property type="evidence" value="ECO:0007669"/>
    <property type="project" value="TreeGrafter"/>
</dbReference>
<dbReference type="InterPro" id="IPR036732">
    <property type="entry name" value="AFP_Neu5c_C_sf"/>
</dbReference>
<gene>
    <name evidence="2" type="primary">pseI</name>
    <name evidence="2" type="ORF">CAFE_03570</name>
</gene>
<proteinExistence type="predicted"/>
<dbReference type="GO" id="GO:0016051">
    <property type="term" value="P:carbohydrate biosynthetic process"/>
    <property type="evidence" value="ECO:0007669"/>
    <property type="project" value="InterPro"/>
</dbReference>
<dbReference type="OrthoDB" id="9814210at2"/>
<dbReference type="Gene3D" id="3.90.1210.10">
    <property type="entry name" value="Antifreeze-like/N-acetylneuraminic acid synthase C-terminal domain"/>
    <property type="match status" value="1"/>
</dbReference>
<dbReference type="Gene3D" id="3.20.20.70">
    <property type="entry name" value="Aldolase class I"/>
    <property type="match status" value="1"/>
</dbReference>
<dbReference type="InterPro" id="IPR051690">
    <property type="entry name" value="PseI-like"/>
</dbReference>
<comment type="caution">
    <text evidence="2">The sequence shown here is derived from an EMBL/GenBank/DDBJ whole genome shotgun (WGS) entry which is preliminary data.</text>
</comment>
<dbReference type="EC" id="2.5.1.97" evidence="2"/>
<dbReference type="PROSITE" id="PS50844">
    <property type="entry name" value="AFP_LIKE"/>
    <property type="match status" value="1"/>
</dbReference>
<evidence type="ECO:0000313" key="3">
    <source>
        <dbReference type="Proteomes" id="UP000469440"/>
    </source>
</evidence>
<dbReference type="SUPFAM" id="SSF51269">
    <property type="entry name" value="AFP III-like domain"/>
    <property type="match status" value="1"/>
</dbReference>
<dbReference type="InterPro" id="IPR057736">
    <property type="entry name" value="SAF_PseI/NeuA/NeuB"/>
</dbReference>
<dbReference type="CDD" id="cd11615">
    <property type="entry name" value="SAF_NeuB_like"/>
    <property type="match status" value="1"/>
</dbReference>
<dbReference type="EMBL" id="VWXL01000012">
    <property type="protein sequence ID" value="MVB09692.1"/>
    <property type="molecule type" value="Genomic_DNA"/>
</dbReference>
<dbReference type="Pfam" id="PF03102">
    <property type="entry name" value="NeuB"/>
    <property type="match status" value="1"/>
</dbReference>
<dbReference type="NCBIfam" id="TIGR03586">
    <property type="entry name" value="PseI"/>
    <property type="match status" value="1"/>
</dbReference>
<dbReference type="SUPFAM" id="SSF51569">
    <property type="entry name" value="Aldolase"/>
    <property type="match status" value="1"/>
</dbReference>
<dbReference type="Pfam" id="PF08666">
    <property type="entry name" value="SAF"/>
    <property type="match status" value="1"/>
</dbReference>
<dbReference type="InterPro" id="IPR006190">
    <property type="entry name" value="SAF_AFP_Neu5Ac"/>
</dbReference>
<dbReference type="InterPro" id="IPR013132">
    <property type="entry name" value="PseI/NeuA/B-like_N"/>
</dbReference>
<dbReference type="Proteomes" id="UP000469440">
    <property type="component" value="Unassembled WGS sequence"/>
</dbReference>
<dbReference type="InterPro" id="IPR013785">
    <property type="entry name" value="Aldolase_TIM"/>
</dbReference>
<dbReference type="AlphaFoldDB" id="A0A6N8HVE6"/>
<sequence length="345" mass="37914">MTFYEKLCGRGPYIIAEMSSNHAGSLENALKIVRAAKEAGADGLKLQTYTADTMTINCSRDCFRIKGGLWDGRLLYELYKEASTPWEWHGVIRDECMKLGLDFFSTPYDRSAVDFLDALNVPCFKIASFELVDLPLIEYAASKRKPLLLSCGMASLEEIGEAQRAAYGRGNREVVLLKCCSEYPARYGDMNLAAIPELRKTFSLPVGFSDHTPGSIADVVAVSLGACAIEKHLCLSRGIDSADKAFSLEPGEFRKMVKNVRTAAEIIGGKAGGTSTLEKESMPLRRSVFAVKSIRAGELLTEENIRVIRPGCGMKPKYYSHALGKRALRDIERGEPIEFGLFGPG</sequence>
<keyword evidence="2" id="KW-0808">Transferase</keyword>
<accession>A0A6N8HVE6</accession>
<protein>
    <submittedName>
        <fullName evidence="2">Pseudaminic acid synthase</fullName>
        <ecNumber evidence="2">2.5.1.97</ecNumber>
    </submittedName>
</protein>
<dbReference type="PANTHER" id="PTHR42966">
    <property type="entry name" value="N-ACETYLNEURAMINATE SYNTHASE"/>
    <property type="match status" value="1"/>
</dbReference>
<dbReference type="InterPro" id="IPR013974">
    <property type="entry name" value="SAF"/>
</dbReference>